<comment type="caution">
    <text evidence="1">The sequence shown here is derived from an EMBL/GenBank/DDBJ whole genome shotgun (WGS) entry which is preliminary data.</text>
</comment>
<gene>
    <name evidence="1" type="ORF">HPB49_011718</name>
</gene>
<protein>
    <submittedName>
        <fullName evidence="1">Uncharacterized protein</fullName>
    </submittedName>
</protein>
<dbReference type="EMBL" id="CM023472">
    <property type="protein sequence ID" value="KAH7959539.1"/>
    <property type="molecule type" value="Genomic_DNA"/>
</dbReference>
<evidence type="ECO:0000313" key="2">
    <source>
        <dbReference type="Proteomes" id="UP000821865"/>
    </source>
</evidence>
<name>A0ACB8D4Z2_DERSI</name>
<proteinExistence type="predicted"/>
<evidence type="ECO:0000313" key="1">
    <source>
        <dbReference type="EMBL" id="KAH7959539.1"/>
    </source>
</evidence>
<reference evidence="1" key="1">
    <citation type="submission" date="2020-05" db="EMBL/GenBank/DDBJ databases">
        <title>Large-scale comparative analyses of tick genomes elucidate their genetic diversity and vector capacities.</title>
        <authorList>
            <person name="Jia N."/>
            <person name="Wang J."/>
            <person name="Shi W."/>
            <person name="Du L."/>
            <person name="Sun Y."/>
            <person name="Zhan W."/>
            <person name="Jiang J."/>
            <person name="Wang Q."/>
            <person name="Zhang B."/>
            <person name="Ji P."/>
            <person name="Sakyi L.B."/>
            <person name="Cui X."/>
            <person name="Yuan T."/>
            <person name="Jiang B."/>
            <person name="Yang W."/>
            <person name="Lam T.T.-Y."/>
            <person name="Chang Q."/>
            <person name="Ding S."/>
            <person name="Wang X."/>
            <person name="Zhu J."/>
            <person name="Ruan X."/>
            <person name="Zhao L."/>
            <person name="Wei J."/>
            <person name="Que T."/>
            <person name="Du C."/>
            <person name="Cheng J."/>
            <person name="Dai P."/>
            <person name="Han X."/>
            <person name="Huang E."/>
            <person name="Gao Y."/>
            <person name="Liu J."/>
            <person name="Shao H."/>
            <person name="Ye R."/>
            <person name="Li L."/>
            <person name="Wei W."/>
            <person name="Wang X."/>
            <person name="Wang C."/>
            <person name="Yang T."/>
            <person name="Huo Q."/>
            <person name="Li W."/>
            <person name="Guo W."/>
            <person name="Chen H."/>
            <person name="Zhou L."/>
            <person name="Ni X."/>
            <person name="Tian J."/>
            <person name="Zhou Y."/>
            <person name="Sheng Y."/>
            <person name="Liu T."/>
            <person name="Pan Y."/>
            <person name="Xia L."/>
            <person name="Li J."/>
            <person name="Zhao F."/>
            <person name="Cao W."/>
        </authorList>
    </citation>
    <scope>NUCLEOTIDE SEQUENCE</scope>
    <source>
        <strain evidence="1">Dsil-2018</strain>
    </source>
</reference>
<organism evidence="1 2">
    <name type="scientific">Dermacentor silvarum</name>
    <name type="common">Tick</name>
    <dbReference type="NCBI Taxonomy" id="543639"/>
    <lineage>
        <taxon>Eukaryota</taxon>
        <taxon>Metazoa</taxon>
        <taxon>Ecdysozoa</taxon>
        <taxon>Arthropoda</taxon>
        <taxon>Chelicerata</taxon>
        <taxon>Arachnida</taxon>
        <taxon>Acari</taxon>
        <taxon>Parasitiformes</taxon>
        <taxon>Ixodida</taxon>
        <taxon>Ixodoidea</taxon>
        <taxon>Ixodidae</taxon>
        <taxon>Rhipicephalinae</taxon>
        <taxon>Dermacentor</taxon>
    </lineage>
</organism>
<accession>A0ACB8D4Z2</accession>
<keyword evidence="2" id="KW-1185">Reference proteome</keyword>
<dbReference type="Proteomes" id="UP000821865">
    <property type="component" value="Chromosome 3"/>
</dbReference>
<sequence length="118" mass="13280">MPVSRTYSQPTFSRFAGQSGPSRLEDVDFLFGTPIQHDIGNSQDKALSSSMMQALSTFIRNGSLPRVDDEEWPLYTTETKKRVSITSVALHILPEDSVEKCYRLCETFLPELMFSAPT</sequence>